<dbReference type="Pfam" id="PF11534">
    <property type="entry name" value="HTHP"/>
    <property type="match status" value="1"/>
</dbReference>
<dbReference type="EMBL" id="JAFLQZ010000009">
    <property type="protein sequence ID" value="MBO0359211.1"/>
    <property type="molecule type" value="Genomic_DNA"/>
</dbReference>
<evidence type="ECO:0000313" key="1">
    <source>
        <dbReference type="EMBL" id="MBO0359211.1"/>
    </source>
</evidence>
<reference evidence="1" key="1">
    <citation type="submission" date="2021-03" db="EMBL/GenBank/DDBJ databases">
        <authorList>
            <person name="Kim M.K."/>
        </authorList>
    </citation>
    <scope>NUCLEOTIDE SEQUENCE</scope>
    <source>
        <strain evidence="1">BT186</strain>
    </source>
</reference>
<accession>A0A939EY62</accession>
<evidence type="ECO:0008006" key="3">
    <source>
        <dbReference type="Google" id="ProtNLM"/>
    </source>
</evidence>
<name>A0A939EY62_9BACT</name>
<organism evidence="1 2">
    <name type="scientific">Hymenobacter telluris</name>
    <dbReference type="NCBI Taxonomy" id="2816474"/>
    <lineage>
        <taxon>Bacteria</taxon>
        <taxon>Pseudomonadati</taxon>
        <taxon>Bacteroidota</taxon>
        <taxon>Cytophagia</taxon>
        <taxon>Cytophagales</taxon>
        <taxon>Hymenobacteraceae</taxon>
        <taxon>Hymenobacter</taxon>
    </lineage>
</organism>
<dbReference type="Gene3D" id="6.10.80.10">
    <property type="entry name" value="Hexameric tyrosine-coordinated heme protein (HTHP)"/>
    <property type="match status" value="1"/>
</dbReference>
<gene>
    <name evidence="1" type="ORF">J0X19_14715</name>
</gene>
<dbReference type="Proteomes" id="UP000664144">
    <property type="component" value="Unassembled WGS sequence"/>
</dbReference>
<dbReference type="InterPro" id="IPR021111">
    <property type="entry name" value="Hexamer_Tyr-coord_heme_pr_HTHP"/>
</dbReference>
<evidence type="ECO:0000313" key="2">
    <source>
        <dbReference type="Proteomes" id="UP000664144"/>
    </source>
</evidence>
<dbReference type="InterPro" id="IPR038125">
    <property type="entry name" value="HTHP_sf"/>
</dbReference>
<sequence>MSDLQLVPGNSLLTATPEEGRQLAVKLARLIIKLTQPDDEKRRQQRAIYADDPRMLISIGQTVAAEFATIAAANHYWRDQPVAS</sequence>
<keyword evidence="2" id="KW-1185">Reference proteome</keyword>
<dbReference type="RefSeq" id="WP_206985130.1">
    <property type="nucleotide sequence ID" value="NZ_JAFLQZ010000009.1"/>
</dbReference>
<comment type="caution">
    <text evidence="1">The sequence shown here is derived from an EMBL/GenBank/DDBJ whole genome shotgun (WGS) entry which is preliminary data.</text>
</comment>
<proteinExistence type="predicted"/>
<dbReference type="AlphaFoldDB" id="A0A939EY62"/>
<protein>
    <recommendedName>
        <fullName evidence="3">Hexameric tyrosine-coordinated heme protein (HTHP)</fullName>
    </recommendedName>
</protein>